<sequence>MRRKRGIAPLYRDGRGTAVANVEFRVRRGFAKRRKALGFTQETLAARLGVERSTVVRWEAGKSEPSAGLWPKLATFLKVTPEQLTDLITEDSIGPALSIHTEIGSEVEGDMDRRAISGTLSWRPAGVAATYSPLRRLSVMITPGRNTILDNSSSSSNDGGIYHLRRVLMGCIPDTPPGAQLGLAAAVTRAWDLFFLARFDEMKRTLPDVLASAYCAAEVATGESRRQVNILLAQLLHASSNLLGYVAQEDLAALALLRADALAAESEDELTLAAIKGSQSWLLAKNGMYDDSAAYAERAAVDIEPRLSAATPRHVAIWGELLCYAAFAASRAGDYPQARRYLRLCESAEGQLEGDYVTRPEASNMFGRTSAASFGVVNEMAADQPREALKLAVGSDGGVGVPPVLRSRRLVNVAHAQVRNRDDMEAVNTLRQACLIAPELFSHIPLAHTLTNELLGRGKQRPDGLVVVAKHLGVSV</sequence>
<evidence type="ECO:0000259" key="2">
    <source>
        <dbReference type="PROSITE" id="PS50943"/>
    </source>
</evidence>
<dbReference type="SMART" id="SM00530">
    <property type="entry name" value="HTH_XRE"/>
    <property type="match status" value="1"/>
</dbReference>
<evidence type="ECO:0000313" key="3">
    <source>
        <dbReference type="EMBL" id="RJO77614.1"/>
    </source>
</evidence>
<proteinExistence type="predicted"/>
<evidence type="ECO:0000256" key="1">
    <source>
        <dbReference type="ARBA" id="ARBA00023125"/>
    </source>
</evidence>
<dbReference type="PANTHER" id="PTHR46558:SF11">
    <property type="entry name" value="HTH-TYPE TRANSCRIPTIONAL REGULATOR XRE"/>
    <property type="match status" value="1"/>
</dbReference>
<dbReference type="EMBL" id="QZFU01000015">
    <property type="protein sequence ID" value="RJO77614.1"/>
    <property type="molecule type" value="Genomic_DNA"/>
</dbReference>
<dbReference type="InterPro" id="IPR001387">
    <property type="entry name" value="Cro/C1-type_HTH"/>
</dbReference>
<dbReference type="PROSITE" id="PS50943">
    <property type="entry name" value="HTH_CROC1"/>
    <property type="match status" value="1"/>
</dbReference>
<dbReference type="InterPro" id="IPR010982">
    <property type="entry name" value="Lambda_DNA-bd_dom_sf"/>
</dbReference>
<reference evidence="3 4" key="1">
    <citation type="submission" date="2018-09" db="EMBL/GenBank/DDBJ databases">
        <title>YIM PH21274 draft genome.</title>
        <authorList>
            <person name="Miao C."/>
        </authorList>
    </citation>
    <scope>NUCLEOTIDE SEQUENCE [LARGE SCALE GENOMIC DNA]</scope>
    <source>
        <strain evidence="3 4">YIM PH 21724</strain>
    </source>
</reference>
<evidence type="ECO:0000313" key="4">
    <source>
        <dbReference type="Proteomes" id="UP000266677"/>
    </source>
</evidence>
<dbReference type="GO" id="GO:0003677">
    <property type="term" value="F:DNA binding"/>
    <property type="evidence" value="ECO:0007669"/>
    <property type="project" value="UniProtKB-KW"/>
</dbReference>
<dbReference type="Gene3D" id="1.10.260.40">
    <property type="entry name" value="lambda repressor-like DNA-binding domains"/>
    <property type="match status" value="1"/>
</dbReference>
<dbReference type="PANTHER" id="PTHR46558">
    <property type="entry name" value="TRACRIPTIONAL REGULATORY PROTEIN-RELATED-RELATED"/>
    <property type="match status" value="1"/>
</dbReference>
<name>A0A3A4KVT0_9NOCA</name>
<feature type="domain" description="HTH cro/C1-type" evidence="2">
    <location>
        <begin position="30"/>
        <end position="84"/>
    </location>
</feature>
<dbReference type="AlphaFoldDB" id="A0A3A4KVT0"/>
<gene>
    <name evidence="3" type="ORF">D5S18_07695</name>
</gene>
<keyword evidence="1" id="KW-0238">DNA-binding</keyword>
<dbReference type="Proteomes" id="UP000266677">
    <property type="component" value="Unassembled WGS sequence"/>
</dbReference>
<dbReference type="SUPFAM" id="SSF47413">
    <property type="entry name" value="lambda repressor-like DNA-binding domains"/>
    <property type="match status" value="1"/>
</dbReference>
<accession>A0A3A4KVT0</accession>
<comment type="caution">
    <text evidence="3">The sequence shown here is derived from an EMBL/GenBank/DDBJ whole genome shotgun (WGS) entry which is preliminary data.</text>
</comment>
<dbReference type="CDD" id="cd00093">
    <property type="entry name" value="HTH_XRE"/>
    <property type="match status" value="1"/>
</dbReference>
<protein>
    <submittedName>
        <fullName evidence="3">Helix-turn-helix domain-containing protein</fullName>
    </submittedName>
</protein>
<keyword evidence="4" id="KW-1185">Reference proteome</keyword>
<organism evidence="3 4">
    <name type="scientific">Nocardia panacis</name>
    <dbReference type="NCBI Taxonomy" id="2340916"/>
    <lineage>
        <taxon>Bacteria</taxon>
        <taxon>Bacillati</taxon>
        <taxon>Actinomycetota</taxon>
        <taxon>Actinomycetes</taxon>
        <taxon>Mycobacteriales</taxon>
        <taxon>Nocardiaceae</taxon>
        <taxon>Nocardia</taxon>
    </lineage>
</organism>
<dbReference type="Pfam" id="PF01381">
    <property type="entry name" value="HTH_3"/>
    <property type="match status" value="1"/>
</dbReference>